<dbReference type="EMBL" id="PPHD01047781">
    <property type="protein sequence ID" value="POI23593.1"/>
    <property type="molecule type" value="Genomic_DNA"/>
</dbReference>
<accession>A0A2P4SHP3</accession>
<dbReference type="Proteomes" id="UP000237246">
    <property type="component" value="Unassembled WGS sequence"/>
</dbReference>
<dbReference type="EMBL" id="PPHD01017063">
    <property type="protein sequence ID" value="POI29001.1"/>
    <property type="molecule type" value="Genomic_DNA"/>
</dbReference>
<reference evidence="1 3" key="1">
    <citation type="submission" date="2018-01" db="EMBL/GenBank/DDBJ databases">
        <title>Comparison of the Chinese Bamboo Partridge and Red Junglefowl genome sequences highlights the importance of demography in genome evolution.</title>
        <authorList>
            <person name="Tiley G.P."/>
            <person name="Kimball R.T."/>
            <person name="Braun E.L."/>
            <person name="Burleigh J.G."/>
        </authorList>
    </citation>
    <scope>NUCLEOTIDE SEQUENCE [LARGE SCALE GENOMIC DNA]</scope>
    <source>
        <strain evidence="1">RTK389</strain>
        <tissue evidence="1">Blood</tissue>
    </source>
</reference>
<organism evidence="1 3">
    <name type="scientific">Bambusicola thoracicus</name>
    <name type="common">Chinese bamboo-partridge</name>
    <name type="synonym">Perdix thoracica</name>
    <dbReference type="NCBI Taxonomy" id="9083"/>
    <lineage>
        <taxon>Eukaryota</taxon>
        <taxon>Metazoa</taxon>
        <taxon>Chordata</taxon>
        <taxon>Craniata</taxon>
        <taxon>Vertebrata</taxon>
        <taxon>Euteleostomi</taxon>
        <taxon>Archelosauria</taxon>
        <taxon>Archosauria</taxon>
        <taxon>Dinosauria</taxon>
        <taxon>Saurischia</taxon>
        <taxon>Theropoda</taxon>
        <taxon>Coelurosauria</taxon>
        <taxon>Aves</taxon>
        <taxon>Neognathae</taxon>
        <taxon>Galloanserae</taxon>
        <taxon>Galliformes</taxon>
        <taxon>Phasianidae</taxon>
        <taxon>Perdicinae</taxon>
        <taxon>Bambusicola</taxon>
    </lineage>
</organism>
<comment type="caution">
    <text evidence="1">The sequence shown here is derived from an EMBL/GenBank/DDBJ whole genome shotgun (WGS) entry which is preliminary data.</text>
</comment>
<name>A0A2P4SHP3_BAMTH</name>
<protein>
    <submittedName>
        <fullName evidence="1">Uncharacterized protein</fullName>
    </submittedName>
</protein>
<evidence type="ECO:0000313" key="1">
    <source>
        <dbReference type="EMBL" id="POI23593.1"/>
    </source>
</evidence>
<evidence type="ECO:0000313" key="3">
    <source>
        <dbReference type="Proteomes" id="UP000237246"/>
    </source>
</evidence>
<evidence type="ECO:0000313" key="2">
    <source>
        <dbReference type="EMBL" id="POI29001.1"/>
    </source>
</evidence>
<proteinExistence type="predicted"/>
<keyword evidence="3" id="KW-1185">Reference proteome</keyword>
<gene>
    <name evidence="2" type="ORF">CIB84_007250</name>
    <name evidence="1" type="ORF">CIB84_012660</name>
</gene>
<sequence length="10" mass="1245">MNQQKQHFGK</sequence>